<gene>
    <name evidence="1" type="ORF">BWK59_12920</name>
</gene>
<name>A0A246GFQ6_9FLAO</name>
<evidence type="ECO:0000313" key="1">
    <source>
        <dbReference type="EMBL" id="OWP82990.1"/>
    </source>
</evidence>
<dbReference type="RefSeq" id="WP_088394535.1">
    <property type="nucleotide sequence ID" value="NZ_MTCZ01000192.1"/>
</dbReference>
<sequence>MKINPKIGIDQLVFGMKPNDVVKLYGQPNKEFKDEEENLIYLYNEQKWRLTFYEEEEFRLGYIISSNPNLLLFDQTIIAKTIHLIQELLKVKNFKPLEIESFDSVDNYFNESNWMIFQVEYNQVIRFELGAVFNDSSDEFDWKFKG</sequence>
<dbReference type="AlphaFoldDB" id="A0A246GFQ6"/>
<organism evidence="1 2">
    <name type="scientific">Flavobacterium davisii</name>
    <dbReference type="NCBI Taxonomy" id="2906077"/>
    <lineage>
        <taxon>Bacteria</taxon>
        <taxon>Pseudomonadati</taxon>
        <taxon>Bacteroidota</taxon>
        <taxon>Flavobacteriia</taxon>
        <taxon>Flavobacteriales</taxon>
        <taxon>Flavobacteriaceae</taxon>
        <taxon>Flavobacterium</taxon>
    </lineage>
</organism>
<proteinExistence type="predicted"/>
<dbReference type="Proteomes" id="UP000197768">
    <property type="component" value="Unassembled WGS sequence"/>
</dbReference>
<evidence type="ECO:0000313" key="2">
    <source>
        <dbReference type="Proteomes" id="UP000197768"/>
    </source>
</evidence>
<accession>A0A246GFQ6</accession>
<reference evidence="1 2" key="1">
    <citation type="journal article" date="2017" name="Infect. Genet. Evol.">
        <title>Comparative genome analysis of fish pathogen Flavobacterium columnare reveals extensive sequence diversity within the species.</title>
        <authorList>
            <person name="Kayansamruaj P."/>
            <person name="Dong H.T."/>
            <person name="Hirono I."/>
            <person name="Kondo H."/>
            <person name="Senapin S."/>
            <person name="Rodkhum C."/>
        </authorList>
    </citation>
    <scope>NUCLEOTIDE SEQUENCE [LARGE SCALE GENOMIC DNA]</scope>
    <source>
        <strain evidence="1 2">1215</strain>
    </source>
</reference>
<comment type="caution">
    <text evidence="1">The sequence shown here is derived from an EMBL/GenBank/DDBJ whole genome shotgun (WGS) entry which is preliminary data.</text>
</comment>
<protein>
    <submittedName>
        <fullName evidence="1">Uncharacterized protein</fullName>
    </submittedName>
</protein>
<dbReference type="EMBL" id="MTCZ01000192">
    <property type="protein sequence ID" value="OWP82990.1"/>
    <property type="molecule type" value="Genomic_DNA"/>
</dbReference>